<accession>A0A811JU78</accession>
<dbReference type="SUPFAM" id="SSF56784">
    <property type="entry name" value="HAD-like"/>
    <property type="match status" value="1"/>
</dbReference>
<evidence type="ECO:0000256" key="3">
    <source>
        <dbReference type="ARBA" id="ARBA00022723"/>
    </source>
</evidence>
<comment type="catalytic activity">
    <reaction evidence="7">
        <text>O-phospho-L-seryl-[protein] + H2O = L-seryl-[protein] + phosphate</text>
        <dbReference type="Rhea" id="RHEA:20629"/>
        <dbReference type="Rhea" id="RHEA-COMP:9863"/>
        <dbReference type="Rhea" id="RHEA-COMP:11604"/>
        <dbReference type="ChEBI" id="CHEBI:15377"/>
        <dbReference type="ChEBI" id="CHEBI:29999"/>
        <dbReference type="ChEBI" id="CHEBI:43474"/>
        <dbReference type="ChEBI" id="CHEBI:83421"/>
        <dbReference type="EC" id="3.1.3.16"/>
    </reaction>
</comment>
<dbReference type="EC" id="3.1.3.16" evidence="2"/>
<dbReference type="NCBIfam" id="TIGR02251">
    <property type="entry name" value="HIF-SF_euk"/>
    <property type="match status" value="1"/>
</dbReference>
<dbReference type="PROSITE" id="PS50969">
    <property type="entry name" value="FCP1"/>
    <property type="match status" value="1"/>
</dbReference>
<dbReference type="Gene3D" id="3.40.50.1000">
    <property type="entry name" value="HAD superfamily/HAD-like"/>
    <property type="match status" value="1"/>
</dbReference>
<dbReference type="OrthoDB" id="277011at2759"/>
<organism evidence="13 14">
    <name type="scientific">Bursaphelenchus okinawaensis</name>
    <dbReference type="NCBI Taxonomy" id="465554"/>
    <lineage>
        <taxon>Eukaryota</taxon>
        <taxon>Metazoa</taxon>
        <taxon>Ecdysozoa</taxon>
        <taxon>Nematoda</taxon>
        <taxon>Chromadorea</taxon>
        <taxon>Rhabditida</taxon>
        <taxon>Tylenchina</taxon>
        <taxon>Tylenchomorpha</taxon>
        <taxon>Aphelenchoidea</taxon>
        <taxon>Aphelenchoididae</taxon>
        <taxon>Bursaphelenchus</taxon>
    </lineage>
</organism>
<feature type="domain" description="FCP1 homology" evidence="12">
    <location>
        <begin position="117"/>
        <end position="275"/>
    </location>
</feature>
<evidence type="ECO:0000256" key="1">
    <source>
        <dbReference type="ARBA" id="ARBA00001946"/>
    </source>
</evidence>
<dbReference type="Proteomes" id="UP000614601">
    <property type="component" value="Unassembled WGS sequence"/>
</dbReference>
<feature type="active site" description="Proton donor" evidence="9">
    <location>
        <position position="129"/>
    </location>
</feature>
<dbReference type="InterPro" id="IPR011948">
    <property type="entry name" value="Dullard_phosphatase"/>
</dbReference>
<evidence type="ECO:0000256" key="4">
    <source>
        <dbReference type="ARBA" id="ARBA00022801"/>
    </source>
</evidence>
<dbReference type="CDD" id="cd07521">
    <property type="entry name" value="HAD_FCP1-like"/>
    <property type="match status" value="1"/>
</dbReference>
<dbReference type="InterPro" id="IPR036412">
    <property type="entry name" value="HAD-like_sf"/>
</dbReference>
<dbReference type="InterPro" id="IPR040078">
    <property type="entry name" value="RNA_Pol_CTD_Phosphatase"/>
</dbReference>
<evidence type="ECO:0000256" key="9">
    <source>
        <dbReference type="PIRSR" id="PIRSR640078-1"/>
    </source>
</evidence>
<feature type="region of interest" description="Disordered" evidence="11">
    <location>
        <begin position="19"/>
        <end position="90"/>
    </location>
</feature>
<keyword evidence="4" id="KW-0378">Hydrolase</keyword>
<evidence type="ECO:0000256" key="10">
    <source>
        <dbReference type="PIRSR" id="PIRSR640078-3"/>
    </source>
</evidence>
<proteinExistence type="predicted"/>
<dbReference type="SFLD" id="SFLDS00003">
    <property type="entry name" value="Haloacid_Dehalogenase"/>
    <property type="match status" value="1"/>
</dbReference>
<protein>
    <recommendedName>
        <fullName evidence="2">protein-serine/threonine phosphatase</fullName>
        <ecNumber evidence="2">3.1.3.16</ecNumber>
    </recommendedName>
</protein>
<dbReference type="Proteomes" id="UP000783686">
    <property type="component" value="Unassembled WGS sequence"/>
</dbReference>
<evidence type="ECO:0000313" key="13">
    <source>
        <dbReference type="EMBL" id="CAD5206790.1"/>
    </source>
</evidence>
<feature type="site" description="Transition state stabilizer" evidence="10">
    <location>
        <position position="183"/>
    </location>
</feature>
<name>A0A811JU78_9BILA</name>
<comment type="cofactor">
    <cofactor evidence="1">
        <name>Mg(2+)</name>
        <dbReference type="ChEBI" id="CHEBI:18420"/>
    </cofactor>
</comment>
<keyword evidence="6" id="KW-0904">Protein phosphatase</keyword>
<dbReference type="GO" id="GO:0008420">
    <property type="term" value="F:RNA polymerase II CTD heptapeptide repeat phosphatase activity"/>
    <property type="evidence" value="ECO:0007669"/>
    <property type="project" value="InterPro"/>
</dbReference>
<gene>
    <name evidence="13" type="ORF">BOKJ2_LOCUS1474</name>
</gene>
<dbReference type="SMART" id="SM00577">
    <property type="entry name" value="CPDc"/>
    <property type="match status" value="1"/>
</dbReference>
<evidence type="ECO:0000256" key="8">
    <source>
        <dbReference type="ARBA" id="ARBA00048336"/>
    </source>
</evidence>
<dbReference type="AlphaFoldDB" id="A0A811JU78"/>
<dbReference type="InterPro" id="IPR050365">
    <property type="entry name" value="TIM50"/>
</dbReference>
<feature type="active site" description="4-aspartylphosphate intermediate" evidence="9">
    <location>
        <position position="127"/>
    </location>
</feature>
<evidence type="ECO:0000256" key="5">
    <source>
        <dbReference type="ARBA" id="ARBA00022842"/>
    </source>
</evidence>
<evidence type="ECO:0000256" key="11">
    <source>
        <dbReference type="SAM" id="MobiDB-lite"/>
    </source>
</evidence>
<reference evidence="13" key="1">
    <citation type="submission" date="2020-09" db="EMBL/GenBank/DDBJ databases">
        <authorList>
            <person name="Kikuchi T."/>
        </authorList>
    </citation>
    <scope>NUCLEOTIDE SEQUENCE</scope>
    <source>
        <strain evidence="13">SH1</strain>
    </source>
</reference>
<evidence type="ECO:0000256" key="6">
    <source>
        <dbReference type="ARBA" id="ARBA00022912"/>
    </source>
</evidence>
<dbReference type="SFLD" id="SFLDG01124">
    <property type="entry name" value="C0.1:_RNA_Pol_CTD_Phosphatase"/>
    <property type="match status" value="1"/>
</dbReference>
<evidence type="ECO:0000259" key="12">
    <source>
        <dbReference type="PROSITE" id="PS50969"/>
    </source>
</evidence>
<feature type="compositionally biased region" description="Polar residues" evidence="11">
    <location>
        <begin position="74"/>
        <end position="90"/>
    </location>
</feature>
<keyword evidence="3" id="KW-0479">Metal-binding</keyword>
<dbReference type="EMBL" id="CAJFCW020000001">
    <property type="protein sequence ID" value="CAG9083136.1"/>
    <property type="molecule type" value="Genomic_DNA"/>
</dbReference>
<evidence type="ECO:0000313" key="14">
    <source>
        <dbReference type="Proteomes" id="UP000614601"/>
    </source>
</evidence>
<evidence type="ECO:0000256" key="7">
    <source>
        <dbReference type="ARBA" id="ARBA00047761"/>
    </source>
</evidence>
<feature type="compositionally biased region" description="Polar residues" evidence="11">
    <location>
        <begin position="27"/>
        <end position="52"/>
    </location>
</feature>
<dbReference type="InterPro" id="IPR023214">
    <property type="entry name" value="HAD_sf"/>
</dbReference>
<dbReference type="Pfam" id="PF03031">
    <property type="entry name" value="NIF"/>
    <property type="match status" value="1"/>
</dbReference>
<dbReference type="GO" id="GO:0046872">
    <property type="term" value="F:metal ion binding"/>
    <property type="evidence" value="ECO:0007669"/>
    <property type="project" value="UniProtKB-KW"/>
</dbReference>
<comment type="catalytic activity">
    <reaction evidence="8">
        <text>O-phospho-L-threonyl-[protein] + H2O = L-threonyl-[protein] + phosphate</text>
        <dbReference type="Rhea" id="RHEA:47004"/>
        <dbReference type="Rhea" id="RHEA-COMP:11060"/>
        <dbReference type="Rhea" id="RHEA-COMP:11605"/>
        <dbReference type="ChEBI" id="CHEBI:15377"/>
        <dbReference type="ChEBI" id="CHEBI:30013"/>
        <dbReference type="ChEBI" id="CHEBI:43474"/>
        <dbReference type="ChEBI" id="CHEBI:61977"/>
        <dbReference type="EC" id="3.1.3.16"/>
    </reaction>
</comment>
<evidence type="ECO:0000256" key="2">
    <source>
        <dbReference type="ARBA" id="ARBA00013081"/>
    </source>
</evidence>
<feature type="site" description="Transition state stabilizer" evidence="10">
    <location>
        <position position="221"/>
    </location>
</feature>
<dbReference type="FunFam" id="3.40.50.1000:FF:000192">
    <property type="entry name" value="CTD small phosphatase-like protein"/>
    <property type="match status" value="1"/>
</dbReference>
<dbReference type="PANTHER" id="PTHR12210">
    <property type="entry name" value="DULLARD PROTEIN PHOSPHATASE"/>
    <property type="match status" value="1"/>
</dbReference>
<sequence>MPKLLIKLCCCLRPQRCKKANSDSDRQSNAQNGNSLPGATSAPPTSIITQVSKDTDTFPTPIVKKIPSPDDSNHNNNASQLQPRGQGVDNNVIVSGNRLQKPQINQSNALLPPLHPLDHKKKCLIVDLDETLVHSSFKPVKNADFVIPVEIDNVVHQVHVLKRPHTDAFLERIGELFECVLFTASLDMYADPVADLLDRKGVFKSRLFREACVFFAGNYVKDLTRLGRDVDKVIIVDNSPISYAFHPENAIAVRTWFDDPNDTELLDMLPLLEQLAHTDDIYSVLRRSFMGGTFAGNYE</sequence>
<comment type="caution">
    <text evidence="13">The sequence shown here is derived from an EMBL/GenBank/DDBJ whole genome shotgun (WGS) entry which is preliminary data.</text>
</comment>
<dbReference type="InterPro" id="IPR004274">
    <property type="entry name" value="FCP1_dom"/>
</dbReference>
<dbReference type="EMBL" id="CAJFDH010000001">
    <property type="protein sequence ID" value="CAD5206790.1"/>
    <property type="molecule type" value="Genomic_DNA"/>
</dbReference>
<keyword evidence="5" id="KW-0460">Magnesium</keyword>
<keyword evidence="14" id="KW-1185">Reference proteome</keyword>